<evidence type="ECO:0000259" key="1">
    <source>
        <dbReference type="Pfam" id="PF00903"/>
    </source>
</evidence>
<proteinExistence type="predicted"/>
<comment type="caution">
    <text evidence="2">The sequence shown here is derived from an EMBL/GenBank/DDBJ whole genome shotgun (WGS) entry which is preliminary data.</text>
</comment>
<dbReference type="Pfam" id="PF00903">
    <property type="entry name" value="Glyoxalase"/>
    <property type="match status" value="1"/>
</dbReference>
<dbReference type="Gene3D" id="3.10.180.10">
    <property type="entry name" value="2,3-Dihydroxybiphenyl 1,2-Dioxygenase, domain 1"/>
    <property type="match status" value="1"/>
</dbReference>
<protein>
    <submittedName>
        <fullName evidence="2">VOC family protein</fullName>
    </submittedName>
</protein>
<gene>
    <name evidence="2" type="ORF">FO442_12465</name>
</gene>
<accession>A0A556MQ79</accession>
<dbReference type="InterPro" id="IPR029068">
    <property type="entry name" value="Glyas_Bleomycin-R_OHBP_Dase"/>
</dbReference>
<evidence type="ECO:0000313" key="2">
    <source>
        <dbReference type="EMBL" id="TSJ41899.1"/>
    </source>
</evidence>
<dbReference type="EMBL" id="VLPL01000006">
    <property type="protein sequence ID" value="TSJ41899.1"/>
    <property type="molecule type" value="Genomic_DNA"/>
</dbReference>
<organism evidence="2 3">
    <name type="scientific">Fluviicola chungangensis</name>
    <dbReference type="NCBI Taxonomy" id="2597671"/>
    <lineage>
        <taxon>Bacteria</taxon>
        <taxon>Pseudomonadati</taxon>
        <taxon>Bacteroidota</taxon>
        <taxon>Flavobacteriia</taxon>
        <taxon>Flavobacteriales</taxon>
        <taxon>Crocinitomicaceae</taxon>
        <taxon>Fluviicola</taxon>
    </lineage>
</organism>
<evidence type="ECO:0000313" key="3">
    <source>
        <dbReference type="Proteomes" id="UP000316008"/>
    </source>
</evidence>
<dbReference type="InterPro" id="IPR004360">
    <property type="entry name" value="Glyas_Fos-R_dOase_dom"/>
</dbReference>
<keyword evidence="3" id="KW-1185">Reference proteome</keyword>
<dbReference type="OrthoDB" id="9799428at2"/>
<dbReference type="Proteomes" id="UP000316008">
    <property type="component" value="Unassembled WGS sequence"/>
</dbReference>
<sequence length="135" mass="15488">MGRAIGIGGIFFKFKDEKAMITWYKEALGLNPNDYGVLFSFNGNSDPRAYLQLGVFPETSDYFGMESQRAMINFRVEGIESLLVHLQTIGTVICDDIETYEYGKFVHILDPEGNRIELWEPVDSSFDKENIQEMR</sequence>
<feature type="domain" description="Glyoxalase/fosfomycin resistance/dioxygenase" evidence="1">
    <location>
        <begin position="16"/>
        <end position="118"/>
    </location>
</feature>
<dbReference type="PANTHER" id="PTHR33993">
    <property type="entry name" value="GLYOXALASE-RELATED"/>
    <property type="match status" value="1"/>
</dbReference>
<dbReference type="RefSeq" id="WP_144333533.1">
    <property type="nucleotide sequence ID" value="NZ_VLPL01000006.1"/>
</dbReference>
<dbReference type="PANTHER" id="PTHR33993:SF5">
    <property type="entry name" value="GLYOXALASE"/>
    <property type="match status" value="1"/>
</dbReference>
<name>A0A556MQ79_9FLAO</name>
<dbReference type="InterPro" id="IPR052164">
    <property type="entry name" value="Anthracycline_SecMetBiosynth"/>
</dbReference>
<reference evidence="2 3" key="1">
    <citation type="submission" date="2019-07" db="EMBL/GenBank/DDBJ databases">
        <authorList>
            <person name="Huq M.A."/>
        </authorList>
    </citation>
    <scope>NUCLEOTIDE SEQUENCE [LARGE SCALE GENOMIC DNA]</scope>
    <source>
        <strain evidence="2 3">MAH-3</strain>
    </source>
</reference>
<dbReference type="SUPFAM" id="SSF54593">
    <property type="entry name" value="Glyoxalase/Bleomycin resistance protein/Dihydroxybiphenyl dioxygenase"/>
    <property type="match status" value="1"/>
</dbReference>
<dbReference type="AlphaFoldDB" id="A0A556MQ79"/>
<dbReference type="CDD" id="cd06587">
    <property type="entry name" value="VOC"/>
    <property type="match status" value="1"/>
</dbReference>